<proteinExistence type="predicted"/>
<evidence type="ECO:0000313" key="4">
    <source>
        <dbReference type="Proteomes" id="UP000007148"/>
    </source>
</evidence>
<accession>G4TFA0</accession>
<sequence length="463" mass="48678">MRCSNVRISWPKDKSTANPSTTAPYAVYVYRAGYQPIVVVDNFQARQLNWTVELPVGGPNILTVVDAKGYSAGNSMAFYVQSPFTDACGTNPATPNSLNISTSGSLAECSAIIVNVDGGVPPYTMSIIPSLRPPKTTAYQIDMKSGELFFIKVSDSTGKIGINGMHTVVNGDPICSDVAPTITSGMAIPTLTYNAASTTTSITPTITTPPIPTFTNGHAVVSNTRSHEITTTVALPNGGSSIVVLAPGATATIGAGRSSDGSPNLGLIIGLAGGGAVLLTALISFGIMYRNRNRKKREQERKERYKRRRLSDGEDHSPLTFAASGTEFAQSSRPLMLQLDSSYSNVSRGTPTPGFTPSTANFGWPHAAMTPSGTPTWPVNLATPSSSHSNAHATAPTISSVQPSRLSRKSLPSLSRNLPPGAMPPLILVGGQQSDLPKSPLPIPPSVPAGSPWSKNTKFRESL</sequence>
<dbReference type="OrthoDB" id="2527908at2759"/>
<feature type="region of interest" description="Disordered" evidence="1">
    <location>
        <begin position="294"/>
        <end position="320"/>
    </location>
</feature>
<feature type="compositionally biased region" description="Low complexity" evidence="1">
    <location>
        <begin position="403"/>
        <end position="420"/>
    </location>
</feature>
<evidence type="ECO:0000256" key="2">
    <source>
        <dbReference type="SAM" id="Phobius"/>
    </source>
</evidence>
<evidence type="ECO:0000256" key="1">
    <source>
        <dbReference type="SAM" id="MobiDB-lite"/>
    </source>
</evidence>
<keyword evidence="2" id="KW-1133">Transmembrane helix</keyword>
<evidence type="ECO:0000313" key="3">
    <source>
        <dbReference type="EMBL" id="CCA70001.1"/>
    </source>
</evidence>
<reference evidence="3 4" key="1">
    <citation type="journal article" date="2011" name="PLoS Pathog.">
        <title>Endophytic Life Strategies Decoded by Genome and Transcriptome Analyses of the Mutualistic Root Symbiont Piriformospora indica.</title>
        <authorList>
            <person name="Zuccaro A."/>
            <person name="Lahrmann U."/>
            <person name="Guldener U."/>
            <person name="Langen G."/>
            <person name="Pfiffi S."/>
            <person name="Biedenkopf D."/>
            <person name="Wong P."/>
            <person name="Samans B."/>
            <person name="Grimm C."/>
            <person name="Basiewicz M."/>
            <person name="Murat C."/>
            <person name="Martin F."/>
            <person name="Kogel K.H."/>
        </authorList>
    </citation>
    <scope>NUCLEOTIDE SEQUENCE [LARGE SCALE GENOMIC DNA]</scope>
    <source>
        <strain evidence="3 4">DSM 11827</strain>
    </source>
</reference>
<dbReference type="EMBL" id="CAFZ01000069">
    <property type="protein sequence ID" value="CCA70001.1"/>
    <property type="molecule type" value="Genomic_DNA"/>
</dbReference>
<keyword evidence="2" id="KW-0472">Membrane</keyword>
<feature type="transmembrane region" description="Helical" evidence="2">
    <location>
        <begin position="265"/>
        <end position="289"/>
    </location>
</feature>
<feature type="compositionally biased region" description="Polar residues" evidence="1">
    <location>
        <begin position="383"/>
        <end position="402"/>
    </location>
</feature>
<organism evidence="3 4">
    <name type="scientific">Serendipita indica (strain DSM 11827)</name>
    <name type="common">Root endophyte fungus</name>
    <name type="synonym">Piriformospora indica</name>
    <dbReference type="NCBI Taxonomy" id="1109443"/>
    <lineage>
        <taxon>Eukaryota</taxon>
        <taxon>Fungi</taxon>
        <taxon>Dikarya</taxon>
        <taxon>Basidiomycota</taxon>
        <taxon>Agaricomycotina</taxon>
        <taxon>Agaricomycetes</taxon>
        <taxon>Sebacinales</taxon>
        <taxon>Serendipitaceae</taxon>
        <taxon>Serendipita</taxon>
    </lineage>
</organism>
<dbReference type="HOGENOM" id="CLU_559111_0_0_1"/>
<name>G4TFA0_SERID</name>
<feature type="compositionally biased region" description="Polar residues" evidence="1">
    <location>
        <begin position="344"/>
        <end position="361"/>
    </location>
</feature>
<dbReference type="InParanoid" id="G4TFA0"/>
<protein>
    <recommendedName>
        <fullName evidence="5">Transmembrane protein</fullName>
    </recommendedName>
</protein>
<keyword evidence="2" id="KW-0812">Transmembrane</keyword>
<comment type="caution">
    <text evidence="3">The sequence shown here is derived from an EMBL/GenBank/DDBJ whole genome shotgun (WGS) entry which is preliminary data.</text>
</comment>
<keyword evidence="4" id="KW-1185">Reference proteome</keyword>
<gene>
    <name evidence="3" type="ORF">PIIN_03941</name>
</gene>
<dbReference type="AlphaFoldDB" id="G4TFA0"/>
<feature type="region of interest" description="Disordered" evidence="1">
    <location>
        <begin position="383"/>
        <end position="463"/>
    </location>
</feature>
<evidence type="ECO:0008006" key="5">
    <source>
        <dbReference type="Google" id="ProtNLM"/>
    </source>
</evidence>
<feature type="region of interest" description="Disordered" evidence="1">
    <location>
        <begin position="344"/>
        <end position="369"/>
    </location>
</feature>
<dbReference type="Proteomes" id="UP000007148">
    <property type="component" value="Unassembled WGS sequence"/>
</dbReference>